<dbReference type="Proteomes" id="UP000663859">
    <property type="component" value="Unassembled WGS sequence"/>
</dbReference>
<name>A0A8J2FT73_9BACT</name>
<dbReference type="InterPro" id="IPR001387">
    <property type="entry name" value="Cro/C1-type_HTH"/>
</dbReference>
<reference evidence="3" key="1">
    <citation type="submission" date="2021-02" db="EMBL/GenBank/DDBJ databases">
        <authorList>
            <person name="Cremers G."/>
            <person name="Picone N."/>
        </authorList>
    </citation>
    <scope>NUCLEOTIDE SEQUENCE</scope>
    <source>
        <strain evidence="3">PQ17</strain>
    </source>
</reference>
<dbReference type="SMART" id="SM00530">
    <property type="entry name" value="HTH_XRE"/>
    <property type="match status" value="1"/>
</dbReference>
<evidence type="ECO:0000313" key="4">
    <source>
        <dbReference type="Proteomes" id="UP000663859"/>
    </source>
</evidence>
<feature type="compositionally biased region" description="Basic residues" evidence="1">
    <location>
        <begin position="1"/>
        <end position="11"/>
    </location>
</feature>
<sequence length="149" mass="16580">MKKKPARKKADRSRNGCTQKANTRIGKAFSFLRRQAGLTQRQLAARLGTSQASLSRIETSPDEHLRLGDMAAYLSALDQALVVILGKPVSFAELVETCRQGRLSVLEDLLVELPSERSEKGQTPSPLLPEIRCVESSAIKVFLMRFLRE</sequence>
<feature type="region of interest" description="Disordered" evidence="1">
    <location>
        <begin position="1"/>
        <end position="20"/>
    </location>
</feature>
<comment type="caution">
    <text evidence="3">The sequence shown here is derived from an EMBL/GenBank/DDBJ whole genome shotgun (WGS) entry which is preliminary data.</text>
</comment>
<feature type="domain" description="HTH cro/C1-type" evidence="2">
    <location>
        <begin position="32"/>
        <end position="59"/>
    </location>
</feature>
<dbReference type="Pfam" id="PF13560">
    <property type="entry name" value="HTH_31"/>
    <property type="match status" value="1"/>
</dbReference>
<dbReference type="SUPFAM" id="SSF47413">
    <property type="entry name" value="lambda repressor-like DNA-binding domains"/>
    <property type="match status" value="1"/>
</dbReference>
<dbReference type="InterPro" id="IPR010982">
    <property type="entry name" value="Lambda_DNA-bd_dom_sf"/>
</dbReference>
<dbReference type="GO" id="GO:0003677">
    <property type="term" value="F:DNA binding"/>
    <property type="evidence" value="ECO:0007669"/>
    <property type="project" value="InterPro"/>
</dbReference>
<dbReference type="EMBL" id="CAJNOB010000045">
    <property type="protein sequence ID" value="CAF0702230.1"/>
    <property type="molecule type" value="Genomic_DNA"/>
</dbReference>
<dbReference type="Gene3D" id="1.10.260.40">
    <property type="entry name" value="lambda repressor-like DNA-binding domains"/>
    <property type="match status" value="1"/>
</dbReference>
<keyword evidence="4" id="KW-1185">Reference proteome</keyword>
<accession>A0A8J2FT73</accession>
<gene>
    <name evidence="3" type="ORF">MPNT_50005</name>
</gene>
<protein>
    <recommendedName>
        <fullName evidence="2">HTH cro/C1-type domain-containing protein</fullName>
    </recommendedName>
</protein>
<dbReference type="CDD" id="cd00093">
    <property type="entry name" value="HTH_XRE"/>
    <property type="match status" value="1"/>
</dbReference>
<organism evidence="3 4">
    <name type="scientific">Candidatus Methylacidithermus pantelleriae</name>
    <dbReference type="NCBI Taxonomy" id="2744239"/>
    <lineage>
        <taxon>Bacteria</taxon>
        <taxon>Pseudomonadati</taxon>
        <taxon>Verrucomicrobiota</taxon>
        <taxon>Methylacidiphilae</taxon>
        <taxon>Methylacidiphilales</taxon>
        <taxon>Methylacidiphilaceae</taxon>
        <taxon>Candidatus Methylacidithermus</taxon>
    </lineage>
</organism>
<evidence type="ECO:0000259" key="2">
    <source>
        <dbReference type="PROSITE" id="PS50943"/>
    </source>
</evidence>
<proteinExistence type="predicted"/>
<evidence type="ECO:0000256" key="1">
    <source>
        <dbReference type="SAM" id="MobiDB-lite"/>
    </source>
</evidence>
<dbReference type="AlphaFoldDB" id="A0A8J2FT73"/>
<evidence type="ECO:0000313" key="3">
    <source>
        <dbReference type="EMBL" id="CAF0702230.1"/>
    </source>
</evidence>
<dbReference type="PROSITE" id="PS50943">
    <property type="entry name" value="HTH_CROC1"/>
    <property type="match status" value="1"/>
</dbReference>